<evidence type="ECO:0000313" key="1">
    <source>
        <dbReference type="EMBL" id="ONI39791.1"/>
    </source>
</evidence>
<comment type="caution">
    <text evidence="1">The sequence shown here is derived from an EMBL/GenBank/DDBJ whole genome shotgun (WGS) entry which is preliminary data.</text>
</comment>
<keyword evidence="2" id="KW-1185">Reference proteome</keyword>
<accession>A0ACC8XBQ3</accession>
<proteinExistence type="predicted"/>
<protein>
    <submittedName>
        <fullName evidence="1">Citrate:H+ symporter</fullName>
    </submittedName>
</protein>
<sequence length="436" mass="46396">MVYSLIGYIMVALLVVLLLKGKASPLTLFIILPIVAAAILGFSVTEIGDFAVIGVQTTMSNAVLFIFSILYFGIMNDAGMFDGLIDSLVKKAGTNVVAVTVVTALISTVGHLDGATATTVLVTIPAMLPIYKKLNIRPYVLIAIIASAMGVMNLLPWGGPTARTAVVLGMDANAVWQPLIPIQIAGLIFTVLLAIILGNIEKKRGAGFDPSTLSDAEIGETKVDEKVLALKRPHLAKINIILTALVIIILMLDKVQSYVVFMLAFAIAIIINYPDVKEQGRRFKAHAPSALLISATMITSGIFVGVIQETGMLDAMAQTLLNVVPSSMGSAIHIIMGVLALPIGMVLGTDAYFYGLLPLVIEVGKTYGVEPMNVAITMIIGKNVALLVSPLVPATFLAIGLADIELKDHIKFSFKWLWGVSICMLIFAVVIGLVQL</sequence>
<dbReference type="EMBL" id="LJDB01000060">
    <property type="protein sequence ID" value="ONI39791.1"/>
    <property type="molecule type" value="Genomic_DNA"/>
</dbReference>
<organism evidence="1 2">
    <name type="scientific">Candidatus Epulonipiscium fishelsonii</name>
    <dbReference type="NCBI Taxonomy" id="77094"/>
    <lineage>
        <taxon>Bacteria</taxon>
        <taxon>Bacillati</taxon>
        <taxon>Bacillota</taxon>
        <taxon>Clostridia</taxon>
        <taxon>Lachnospirales</taxon>
        <taxon>Lachnospiraceae</taxon>
        <taxon>Candidatus Epulonipiscium</taxon>
    </lineage>
</organism>
<name>A0ACC8XBQ3_9FIRM</name>
<evidence type="ECO:0000313" key="2">
    <source>
        <dbReference type="Proteomes" id="UP000188605"/>
    </source>
</evidence>
<dbReference type="Proteomes" id="UP000188605">
    <property type="component" value="Unassembled WGS sequence"/>
</dbReference>
<reference evidence="1" key="1">
    <citation type="submission" date="2016-08" db="EMBL/GenBank/DDBJ databases">
        <authorList>
            <person name="Ngugi D.K."/>
            <person name="Miyake S."/>
            <person name="Stingl U."/>
        </authorList>
    </citation>
    <scope>NUCLEOTIDE SEQUENCE</scope>
    <source>
        <strain evidence="1">SCG-B11WGA-EpuloA1</strain>
    </source>
</reference>
<gene>
    <name evidence="1" type="ORF">AN396_06970</name>
</gene>